<organism evidence="7 8">
    <name type="scientific">Microbacterium rhizomatis</name>
    <dbReference type="NCBI Taxonomy" id="1631477"/>
    <lineage>
        <taxon>Bacteria</taxon>
        <taxon>Bacillati</taxon>
        <taxon>Actinomycetota</taxon>
        <taxon>Actinomycetes</taxon>
        <taxon>Micrococcales</taxon>
        <taxon>Microbacteriaceae</taxon>
        <taxon>Microbacterium</taxon>
    </lineage>
</organism>
<dbReference type="PROSITE" id="PS01071">
    <property type="entry name" value="GRPE"/>
    <property type="match status" value="1"/>
</dbReference>
<dbReference type="EMBL" id="VYSA01000001">
    <property type="protein sequence ID" value="KAA9111398.1"/>
    <property type="molecule type" value="Genomic_DNA"/>
</dbReference>
<sequence>MDDRDARAADTDDRPASDEHADLREEPLGVASDEVSRRLAELEDRWHRAAADLDNARKRAARELAWARDAERARAASVFLPVVDGLQDAVAYAEGANAGLVEGMESIRDQAVSALEHLGYPRIDTAGVPFDPRIHEVVSVVDPGERPPQTVVAVSRLGFGTPERLLRPAGVVVTSADG</sequence>
<dbReference type="PANTHER" id="PTHR21237">
    <property type="entry name" value="GRPE PROTEIN"/>
    <property type="match status" value="1"/>
</dbReference>
<dbReference type="GO" id="GO:0005737">
    <property type="term" value="C:cytoplasm"/>
    <property type="evidence" value="ECO:0007669"/>
    <property type="project" value="UniProtKB-SubCell"/>
</dbReference>
<accession>A0A5J5J9C0</accession>
<keyword evidence="2 3" id="KW-0143">Chaperone</keyword>
<dbReference type="Pfam" id="PF01025">
    <property type="entry name" value="GrpE"/>
    <property type="match status" value="1"/>
</dbReference>
<dbReference type="GO" id="GO:0042803">
    <property type="term" value="F:protein homodimerization activity"/>
    <property type="evidence" value="ECO:0007669"/>
    <property type="project" value="InterPro"/>
</dbReference>
<evidence type="ECO:0000256" key="1">
    <source>
        <dbReference type="ARBA" id="ARBA00009054"/>
    </source>
</evidence>
<dbReference type="PANTHER" id="PTHR21237:SF23">
    <property type="entry name" value="GRPE PROTEIN HOMOLOG, MITOCHONDRIAL"/>
    <property type="match status" value="1"/>
</dbReference>
<dbReference type="InterPro" id="IPR013805">
    <property type="entry name" value="GrpE_CC"/>
</dbReference>
<dbReference type="GO" id="GO:0051087">
    <property type="term" value="F:protein-folding chaperone binding"/>
    <property type="evidence" value="ECO:0007669"/>
    <property type="project" value="InterPro"/>
</dbReference>
<protein>
    <recommendedName>
        <fullName evidence="3 4">Protein GrpE</fullName>
    </recommendedName>
    <alternativeName>
        <fullName evidence="3">HSP-70 cofactor</fullName>
    </alternativeName>
</protein>
<name>A0A5J5J9C0_9MICO</name>
<comment type="caution">
    <text evidence="7">The sequence shown here is derived from an EMBL/GenBank/DDBJ whole genome shotgun (WGS) entry which is preliminary data.</text>
</comment>
<dbReference type="SUPFAM" id="SSF51064">
    <property type="entry name" value="Head domain of nucleotide exchange factor GrpE"/>
    <property type="match status" value="1"/>
</dbReference>
<keyword evidence="8" id="KW-1185">Reference proteome</keyword>
<evidence type="ECO:0000256" key="2">
    <source>
        <dbReference type="ARBA" id="ARBA00023186"/>
    </source>
</evidence>
<dbReference type="AlphaFoldDB" id="A0A5J5J9C0"/>
<evidence type="ECO:0000313" key="7">
    <source>
        <dbReference type="EMBL" id="KAA9111398.1"/>
    </source>
</evidence>
<keyword evidence="3" id="KW-0963">Cytoplasm</keyword>
<dbReference type="GO" id="GO:0000774">
    <property type="term" value="F:adenyl-nucleotide exchange factor activity"/>
    <property type="evidence" value="ECO:0007669"/>
    <property type="project" value="InterPro"/>
</dbReference>
<proteinExistence type="inferred from homology"/>
<evidence type="ECO:0000256" key="6">
    <source>
        <dbReference type="SAM" id="MobiDB-lite"/>
    </source>
</evidence>
<comment type="subcellular location">
    <subcellularLocation>
        <location evidence="3">Cytoplasm</location>
    </subcellularLocation>
</comment>
<reference evidence="8" key="1">
    <citation type="submission" date="2019-09" db="EMBL/GenBank/DDBJ databases">
        <title>Mumia zhuanghuii sp. nov. isolated from the intestinal contents of plateau pika (Ochotona curzoniae) in the Qinghai-Tibet plateau of China.</title>
        <authorList>
            <person name="Tian Z."/>
        </authorList>
    </citation>
    <scope>NUCLEOTIDE SEQUENCE [LARGE SCALE GENOMIC DNA]</scope>
    <source>
        <strain evidence="8">JCM 30598</strain>
    </source>
</reference>
<dbReference type="HAMAP" id="MF_01151">
    <property type="entry name" value="GrpE"/>
    <property type="match status" value="1"/>
</dbReference>
<dbReference type="GO" id="GO:0006457">
    <property type="term" value="P:protein folding"/>
    <property type="evidence" value="ECO:0007669"/>
    <property type="project" value="InterPro"/>
</dbReference>
<dbReference type="InterPro" id="IPR000740">
    <property type="entry name" value="GrpE"/>
</dbReference>
<dbReference type="Gene3D" id="3.90.20.20">
    <property type="match status" value="1"/>
</dbReference>
<dbReference type="PRINTS" id="PR00773">
    <property type="entry name" value="GRPEPROTEIN"/>
</dbReference>
<evidence type="ECO:0000256" key="3">
    <source>
        <dbReference type="HAMAP-Rule" id="MF_01151"/>
    </source>
</evidence>
<keyword evidence="3 4" id="KW-0346">Stress response</keyword>
<dbReference type="CDD" id="cd00446">
    <property type="entry name" value="GrpE"/>
    <property type="match status" value="1"/>
</dbReference>
<dbReference type="GO" id="GO:0051082">
    <property type="term" value="F:unfolded protein binding"/>
    <property type="evidence" value="ECO:0007669"/>
    <property type="project" value="TreeGrafter"/>
</dbReference>
<dbReference type="Proteomes" id="UP000325827">
    <property type="component" value="Unassembled WGS sequence"/>
</dbReference>
<evidence type="ECO:0000256" key="4">
    <source>
        <dbReference type="RuleBase" id="RU000639"/>
    </source>
</evidence>
<feature type="region of interest" description="Disordered" evidence="6">
    <location>
        <begin position="1"/>
        <end position="34"/>
    </location>
</feature>
<dbReference type="SUPFAM" id="SSF58014">
    <property type="entry name" value="Coiled-coil domain of nucleotide exchange factor GrpE"/>
    <property type="match status" value="1"/>
</dbReference>
<comment type="function">
    <text evidence="3 4">Participates actively in the response to hyperosmotic and heat shock by preventing the aggregation of stress-denatured proteins, in association with DnaK and GrpE. It is the nucleotide exchange factor for DnaK and may function as a thermosensor. Unfolded proteins bind initially to DnaJ; upon interaction with the DnaJ-bound protein, DnaK hydrolyzes its bound ATP, resulting in the formation of a stable complex. GrpE releases ADP from DnaK; ATP binding to DnaK triggers the release of the substrate protein, thus completing the reaction cycle. Several rounds of ATP-dependent interactions between DnaJ, DnaK and GrpE are required for fully efficient folding.</text>
</comment>
<evidence type="ECO:0000256" key="5">
    <source>
        <dbReference type="RuleBase" id="RU004478"/>
    </source>
</evidence>
<feature type="compositionally biased region" description="Basic and acidic residues" evidence="6">
    <location>
        <begin position="1"/>
        <end position="27"/>
    </location>
</feature>
<dbReference type="RefSeq" id="WP_150448167.1">
    <property type="nucleotide sequence ID" value="NZ_VYSA01000001.1"/>
</dbReference>
<comment type="similarity">
    <text evidence="1 3 5">Belongs to the GrpE family.</text>
</comment>
<evidence type="ECO:0000313" key="8">
    <source>
        <dbReference type="Proteomes" id="UP000325827"/>
    </source>
</evidence>
<gene>
    <name evidence="3" type="primary">grpE</name>
    <name evidence="7" type="ORF">F6B43_07425</name>
</gene>
<dbReference type="InterPro" id="IPR009012">
    <property type="entry name" value="GrpE_head"/>
</dbReference>
<dbReference type="Gene3D" id="2.30.22.10">
    <property type="entry name" value="Head domain of nucleotide exchange factor GrpE"/>
    <property type="match status" value="1"/>
</dbReference>
<comment type="subunit">
    <text evidence="3">Homodimer.</text>
</comment>
<dbReference type="OrthoDB" id="5191115at2"/>